<reference evidence="1 2" key="1">
    <citation type="submission" date="2020-10" db="EMBL/GenBank/DDBJ databases">
        <title>Complete genome sequence of Thermosphaera aggregans strain 3507.</title>
        <authorList>
            <person name="Zayulina K.S."/>
            <person name="Elcheninov A.G."/>
            <person name="Toshchakov S.V."/>
            <person name="Kublanov I.V."/>
            <person name="Kochetkova T.V."/>
        </authorList>
    </citation>
    <scope>NUCLEOTIDE SEQUENCE [LARGE SCALE GENOMIC DNA]</scope>
    <source>
        <strain evidence="1 2">3507</strain>
    </source>
</reference>
<sequence>MMSPLAIFVTDISASNGEIIGLEPIRDGEYCGVRVSYEGNVKLVGFTLWMGQSEVVIGDLEKGSVRERPVDCDVMSEPIRISFTVAGLYPFEIRLNTTGGQP</sequence>
<gene>
    <name evidence="1" type="ORF">IMZ38_03080</name>
</gene>
<organism evidence="1 2">
    <name type="scientific">Thermosphaera chiliense</name>
    <dbReference type="NCBI Taxonomy" id="3402707"/>
    <lineage>
        <taxon>Archaea</taxon>
        <taxon>Thermoproteota</taxon>
        <taxon>Thermoprotei</taxon>
        <taxon>Desulfurococcales</taxon>
        <taxon>Desulfurococcaceae</taxon>
        <taxon>Thermosphaera</taxon>
    </lineage>
</organism>
<dbReference type="EMBL" id="CP063144">
    <property type="protein sequence ID" value="QOR94907.1"/>
    <property type="molecule type" value="Genomic_DNA"/>
</dbReference>
<accession>A0A7M1UTC1</accession>
<protein>
    <submittedName>
        <fullName evidence="1">Uncharacterized protein</fullName>
    </submittedName>
</protein>
<dbReference type="AlphaFoldDB" id="A0A7M1UTC1"/>
<proteinExistence type="predicted"/>
<dbReference type="OrthoDB" id="377128at2157"/>
<name>A0A7M1UTC1_9CREN</name>
<evidence type="ECO:0000313" key="2">
    <source>
        <dbReference type="Proteomes" id="UP000593766"/>
    </source>
</evidence>
<dbReference type="GeneID" id="59454368"/>
<dbReference type="RefSeq" id="WP_193436703.1">
    <property type="nucleotide sequence ID" value="NZ_CP063144.1"/>
</dbReference>
<dbReference type="Proteomes" id="UP000593766">
    <property type="component" value="Chromosome"/>
</dbReference>
<dbReference type="KEGG" id="tcs:IMZ38_03080"/>
<evidence type="ECO:0000313" key="1">
    <source>
        <dbReference type="EMBL" id="QOR94907.1"/>
    </source>
</evidence>
<keyword evidence="2" id="KW-1185">Reference proteome</keyword>